<dbReference type="Gramene" id="TraesCS1A03G0159000.1">
    <property type="protein sequence ID" value="TraesCS1A03G0159000.1.CDS"/>
    <property type="gene ID" value="TraesCS1A03G0159000"/>
</dbReference>
<dbReference type="Pfam" id="PF25574">
    <property type="entry name" value="TPR_IMB1"/>
    <property type="match status" value="1"/>
</dbReference>
<keyword evidence="3" id="KW-0963">Cytoplasm</keyword>
<dbReference type="InterPro" id="IPR011989">
    <property type="entry name" value="ARM-like"/>
</dbReference>
<dbReference type="Proteomes" id="UP000019116">
    <property type="component" value="Chromosome 1A"/>
</dbReference>
<dbReference type="Gramene" id="TraesCAD_scaffold_019793_01G000300.1">
    <property type="protein sequence ID" value="TraesCAD_scaffold_019793_01G000300.1"/>
    <property type="gene ID" value="TraesCAD_scaffold_019793_01G000300"/>
</dbReference>
<keyword evidence="2" id="KW-0813">Transport</keyword>
<dbReference type="Gramene" id="TraesJUL1A03G00023800.1">
    <property type="protein sequence ID" value="TraesJUL1A03G00023800.1"/>
    <property type="gene ID" value="TraesJUL1A03G00023800"/>
</dbReference>
<evidence type="ECO:0000256" key="1">
    <source>
        <dbReference type="ARBA" id="ARBA00004496"/>
    </source>
</evidence>
<dbReference type="OMA" id="VHHNQLR"/>
<comment type="subcellular location">
    <subcellularLocation>
        <location evidence="1">Cytoplasm</location>
    </subcellularLocation>
</comment>
<sequence length="339" mass="37498">MAQHGASAAVQQGILEVLGYVCEEFPPEHLEQDQAIPLLVPMLLETLLNEEGYHEHADNVRNISMIGAKCLGLIARTVGDAIVPLVMPFVKVNITNLDWHCREAATFTFSSILEGPSVEKLTPLVHARLDFLVNSMKDLNNQVIIQKLSNSDVMSVISQTADQLMFLFPCVFACPSSTVHEKAILAICQVAYGIREAGLQNKEEYQICSISVWVMGDICRAIEDKMQPFCDCIMTVLFKDLGDIALAIGENVEKYLQYAMPVLQGAAELVVLDQSNEDTIVHHNQLRHGIFEAYSGILHDKSKTRILGRREYLFVRDESVTKAAVAALSDLADILGLIS</sequence>
<protein>
    <recommendedName>
        <fullName evidence="6">Importin subunit beta-1/Transportin-1-like TPR repeats domain-containing protein</fullName>
    </recommendedName>
</protein>
<dbReference type="InterPro" id="IPR040122">
    <property type="entry name" value="Importin_beta"/>
</dbReference>
<accession>A0A3B5XUR1</accession>
<evidence type="ECO:0000256" key="4">
    <source>
        <dbReference type="ARBA" id="ARBA00022737"/>
    </source>
</evidence>
<evidence type="ECO:0000313" key="8">
    <source>
        <dbReference type="Proteomes" id="UP000019116"/>
    </source>
</evidence>
<dbReference type="PaxDb" id="4565-Traes_1BS_34F251228.2"/>
<dbReference type="GO" id="GO:0006606">
    <property type="term" value="P:protein import into nucleus"/>
    <property type="evidence" value="ECO:0007669"/>
    <property type="project" value="InterPro"/>
</dbReference>
<keyword evidence="4" id="KW-0677">Repeat</keyword>
<dbReference type="Gramene" id="TraesJAG1A03G00022660.1">
    <property type="protein sequence ID" value="TraesJAG1A03G00022660.1"/>
    <property type="gene ID" value="TraesJAG1A03G00022660"/>
</dbReference>
<evidence type="ECO:0000313" key="7">
    <source>
        <dbReference type="EnsemblPlants" id="TraesCS1A02G065000.1"/>
    </source>
</evidence>
<organism evidence="7">
    <name type="scientific">Triticum aestivum</name>
    <name type="common">Wheat</name>
    <dbReference type="NCBI Taxonomy" id="4565"/>
    <lineage>
        <taxon>Eukaryota</taxon>
        <taxon>Viridiplantae</taxon>
        <taxon>Streptophyta</taxon>
        <taxon>Embryophyta</taxon>
        <taxon>Tracheophyta</taxon>
        <taxon>Spermatophyta</taxon>
        <taxon>Magnoliopsida</taxon>
        <taxon>Liliopsida</taxon>
        <taxon>Poales</taxon>
        <taxon>Poaceae</taxon>
        <taxon>BOP clade</taxon>
        <taxon>Pooideae</taxon>
        <taxon>Triticodae</taxon>
        <taxon>Triticeae</taxon>
        <taxon>Triticinae</taxon>
        <taxon>Triticum</taxon>
    </lineage>
</organism>
<dbReference type="PANTHER" id="PTHR10527">
    <property type="entry name" value="IMPORTIN BETA"/>
    <property type="match status" value="1"/>
</dbReference>
<dbReference type="SMR" id="A0A3B5XUR1"/>
<dbReference type="STRING" id="4565.A0A3B5XUR1"/>
<dbReference type="Gramene" id="TraesROB_scaffold_005592_01G000300.1">
    <property type="protein sequence ID" value="TraesROB_scaffold_005592_01G000300.1"/>
    <property type="gene ID" value="TraesROB_scaffold_005592_01G000300"/>
</dbReference>
<dbReference type="EnsemblPlants" id="TraesCS1A02G065000.1">
    <property type="protein sequence ID" value="TraesCS1A02G065000.1"/>
    <property type="gene ID" value="TraesCS1A02G065000"/>
</dbReference>
<evidence type="ECO:0000256" key="5">
    <source>
        <dbReference type="ARBA" id="ARBA00022927"/>
    </source>
</evidence>
<dbReference type="InterPro" id="IPR058584">
    <property type="entry name" value="IMB1_TNPO1-like_TPR"/>
</dbReference>
<dbReference type="OrthoDB" id="10263328at2759"/>
<dbReference type="Gramene" id="TraesCS1A02G065000.1">
    <property type="protein sequence ID" value="TraesCS1A02G065000.1"/>
    <property type="gene ID" value="TraesCS1A02G065000"/>
</dbReference>
<dbReference type="Gramene" id="TraesWEE_scaffold_021388_01G000300.1">
    <property type="protein sequence ID" value="TraesWEE_scaffold_021388_01G000300.1"/>
    <property type="gene ID" value="TraesWEE_scaffold_021388_01G000300"/>
</dbReference>
<dbReference type="Gene3D" id="1.25.10.10">
    <property type="entry name" value="Leucine-rich Repeat Variant"/>
    <property type="match status" value="2"/>
</dbReference>
<dbReference type="InterPro" id="IPR016024">
    <property type="entry name" value="ARM-type_fold"/>
</dbReference>
<dbReference type="AlphaFoldDB" id="A0A3B5XUR1"/>
<dbReference type="Gramene" id="TraesCLE_scaffold_009158_01G000100.1">
    <property type="protein sequence ID" value="TraesCLE_scaffold_009158_01G000100.1"/>
    <property type="gene ID" value="TraesCLE_scaffold_009158_01G000100"/>
</dbReference>
<proteinExistence type="predicted"/>
<dbReference type="Gramene" id="TraesPARA_EIv1.0_0087430.1">
    <property type="protein sequence ID" value="TraesPARA_EIv1.0_0087430.1.CDS"/>
    <property type="gene ID" value="TraesPARA_EIv1.0_0087430"/>
</dbReference>
<evidence type="ECO:0000259" key="6">
    <source>
        <dbReference type="Pfam" id="PF25574"/>
    </source>
</evidence>
<dbReference type="SUPFAM" id="SSF48371">
    <property type="entry name" value="ARM repeat"/>
    <property type="match status" value="1"/>
</dbReference>
<evidence type="ECO:0000256" key="3">
    <source>
        <dbReference type="ARBA" id="ARBA00022490"/>
    </source>
</evidence>
<feature type="domain" description="Importin subunit beta-1/Transportin-1-like TPR repeats" evidence="6">
    <location>
        <begin position="156"/>
        <end position="300"/>
    </location>
</feature>
<dbReference type="GO" id="GO:0005737">
    <property type="term" value="C:cytoplasm"/>
    <property type="evidence" value="ECO:0007669"/>
    <property type="project" value="UniProtKB-SubCell"/>
</dbReference>
<reference evidence="7" key="1">
    <citation type="submission" date="2018-08" db="EMBL/GenBank/DDBJ databases">
        <authorList>
            <person name="Rossello M."/>
        </authorList>
    </citation>
    <scope>NUCLEOTIDE SEQUENCE [LARGE SCALE GENOMIC DNA]</scope>
    <source>
        <strain evidence="7">cv. Chinese Spring</strain>
    </source>
</reference>
<keyword evidence="5" id="KW-0653">Protein transport</keyword>
<keyword evidence="8" id="KW-1185">Reference proteome</keyword>
<name>A0A3B5XUR1_WHEAT</name>
<evidence type="ECO:0000256" key="2">
    <source>
        <dbReference type="ARBA" id="ARBA00022448"/>
    </source>
</evidence>
<reference evidence="7" key="2">
    <citation type="submission" date="2018-10" db="UniProtKB">
        <authorList>
            <consortium name="EnsemblPlants"/>
        </authorList>
    </citation>
    <scope>IDENTIFICATION</scope>
</reference>